<proteinExistence type="predicted"/>
<evidence type="ECO:0000313" key="3">
    <source>
        <dbReference type="EMBL" id="MBE9030663.1"/>
    </source>
</evidence>
<keyword evidence="3" id="KW-0121">Carboxypeptidase</keyword>
<dbReference type="EMBL" id="JADEXQ010000041">
    <property type="protein sequence ID" value="MBE9030663.1"/>
    <property type="molecule type" value="Genomic_DNA"/>
</dbReference>
<reference evidence="3" key="1">
    <citation type="submission" date="2020-10" db="EMBL/GenBank/DDBJ databases">
        <authorList>
            <person name="Castelo-Branco R."/>
            <person name="Eusebio N."/>
            <person name="Adriana R."/>
            <person name="Vieira A."/>
            <person name="Brugerolle De Fraissinette N."/>
            <person name="Rezende De Castro R."/>
            <person name="Schneider M.P."/>
            <person name="Vasconcelos V."/>
            <person name="Leao P.N."/>
        </authorList>
    </citation>
    <scope>NUCLEOTIDE SEQUENCE</scope>
    <source>
        <strain evidence="3">LEGE 11480</strain>
    </source>
</reference>
<dbReference type="InterPro" id="IPR003709">
    <property type="entry name" value="VanY-like_core_dom"/>
</dbReference>
<dbReference type="GO" id="GO:0006508">
    <property type="term" value="P:proteolysis"/>
    <property type="evidence" value="ECO:0007669"/>
    <property type="project" value="InterPro"/>
</dbReference>
<dbReference type="Proteomes" id="UP000625316">
    <property type="component" value="Unassembled WGS sequence"/>
</dbReference>
<gene>
    <name evidence="3" type="ORF">IQ266_13065</name>
</gene>
<evidence type="ECO:0000256" key="1">
    <source>
        <dbReference type="SAM" id="MobiDB-lite"/>
    </source>
</evidence>
<name>A0A928Z4R8_9CYAN</name>
<organism evidence="3 4">
    <name type="scientific">Romeriopsis navalis LEGE 11480</name>
    <dbReference type="NCBI Taxonomy" id="2777977"/>
    <lineage>
        <taxon>Bacteria</taxon>
        <taxon>Bacillati</taxon>
        <taxon>Cyanobacteriota</taxon>
        <taxon>Cyanophyceae</taxon>
        <taxon>Leptolyngbyales</taxon>
        <taxon>Leptolyngbyaceae</taxon>
        <taxon>Romeriopsis</taxon>
        <taxon>Romeriopsis navalis</taxon>
    </lineage>
</organism>
<comment type="caution">
    <text evidence="3">The sequence shown here is derived from an EMBL/GenBank/DDBJ whole genome shotgun (WGS) entry which is preliminary data.</text>
</comment>
<protein>
    <submittedName>
        <fullName evidence="3">D-alanyl-D-alanine carboxypeptidase family protein</fullName>
    </submittedName>
</protein>
<keyword evidence="3" id="KW-0645">Protease</keyword>
<dbReference type="InterPro" id="IPR052179">
    <property type="entry name" value="DD-CPase-like"/>
</dbReference>
<evidence type="ECO:0000313" key="4">
    <source>
        <dbReference type="Proteomes" id="UP000625316"/>
    </source>
</evidence>
<dbReference type="InterPro" id="IPR058193">
    <property type="entry name" value="VanY/YodJ_core_dom"/>
</dbReference>
<dbReference type="Gene3D" id="3.30.1380.10">
    <property type="match status" value="1"/>
</dbReference>
<dbReference type="Pfam" id="PF02557">
    <property type="entry name" value="VanY"/>
    <property type="match status" value="1"/>
</dbReference>
<sequence>MAWFGITAIGLLIGGIGILTLSRLASAPASNAAKVLTSKPASKAELAKAKPAPDGRVLNHYPYKEAAQGNLDPVTADNSIQLHYKAAKAYKQMAADARVDGVLLVPLSGFRSTQIQEDLFFNVSRERNQRPQERASVSAPPGHSEHHTGYAMDIGDANVPAVNLSQNFESTAAFRWLQANAARYSFELSFPKGNEQGVSYEPWHWRFVGDSESLATFYKAREVKPQAN</sequence>
<keyword evidence="4" id="KW-1185">Reference proteome</keyword>
<accession>A0A928Z4R8</accession>
<dbReference type="SUPFAM" id="SSF55166">
    <property type="entry name" value="Hedgehog/DD-peptidase"/>
    <property type="match status" value="1"/>
</dbReference>
<dbReference type="CDD" id="cd14852">
    <property type="entry name" value="LD-carboxypeptidase"/>
    <property type="match status" value="1"/>
</dbReference>
<dbReference type="InterPro" id="IPR009045">
    <property type="entry name" value="Zn_M74/Hedgehog-like"/>
</dbReference>
<evidence type="ECO:0000259" key="2">
    <source>
        <dbReference type="Pfam" id="PF02557"/>
    </source>
</evidence>
<dbReference type="PANTHER" id="PTHR34385">
    <property type="entry name" value="D-ALANYL-D-ALANINE CARBOXYPEPTIDASE"/>
    <property type="match status" value="1"/>
</dbReference>
<dbReference type="GO" id="GO:0004180">
    <property type="term" value="F:carboxypeptidase activity"/>
    <property type="evidence" value="ECO:0007669"/>
    <property type="project" value="UniProtKB-KW"/>
</dbReference>
<dbReference type="AlphaFoldDB" id="A0A928Z4R8"/>
<dbReference type="PANTHER" id="PTHR34385:SF1">
    <property type="entry name" value="PEPTIDOGLYCAN L-ALANYL-D-GLUTAMATE ENDOPEPTIDASE CWLK"/>
    <property type="match status" value="1"/>
</dbReference>
<keyword evidence="3" id="KW-0378">Hydrolase</keyword>
<feature type="domain" description="D-alanyl-D-alanine carboxypeptidase-like core" evidence="2">
    <location>
        <begin position="80"/>
        <end position="210"/>
    </location>
</feature>
<feature type="region of interest" description="Disordered" evidence="1">
    <location>
        <begin position="126"/>
        <end position="149"/>
    </location>
</feature>